<dbReference type="AlphaFoldDB" id="A0A2J6TH09"/>
<dbReference type="SUPFAM" id="SSF48056">
    <property type="entry name" value="Di-copper centre-containing domain"/>
    <property type="match status" value="1"/>
</dbReference>
<dbReference type="STRING" id="1095630.A0A2J6TH09"/>
<evidence type="ECO:0000256" key="7">
    <source>
        <dbReference type="ARBA" id="ARBA00023033"/>
    </source>
</evidence>
<evidence type="ECO:0000259" key="12">
    <source>
        <dbReference type="PROSITE" id="PS00498"/>
    </source>
</evidence>
<dbReference type="InterPro" id="IPR008922">
    <property type="entry name" value="Di-copper_centre_dom_sf"/>
</dbReference>
<evidence type="ECO:0000256" key="11">
    <source>
        <dbReference type="SAM" id="MobiDB-lite"/>
    </source>
</evidence>
<dbReference type="InterPro" id="IPR050316">
    <property type="entry name" value="Tyrosinase/Hemocyanin"/>
</dbReference>
<keyword evidence="5" id="KW-0560">Oxidoreductase</keyword>
<feature type="compositionally biased region" description="Basic and acidic residues" evidence="11">
    <location>
        <begin position="494"/>
        <end position="512"/>
    </location>
</feature>
<dbReference type="Gene3D" id="2.60.310.20">
    <property type="match status" value="1"/>
</dbReference>
<dbReference type="GO" id="GO:0046872">
    <property type="term" value="F:metal ion binding"/>
    <property type="evidence" value="ECO:0007669"/>
    <property type="project" value="UniProtKB-KW"/>
</dbReference>
<comment type="catalytic activity">
    <reaction evidence="9">
        <text>2 L-dopa + O2 = 2 L-dopaquinone + 2 H2O</text>
        <dbReference type="Rhea" id="RHEA:34287"/>
        <dbReference type="ChEBI" id="CHEBI:15377"/>
        <dbReference type="ChEBI" id="CHEBI:15379"/>
        <dbReference type="ChEBI" id="CHEBI:57504"/>
        <dbReference type="ChEBI" id="CHEBI:57924"/>
        <dbReference type="EC" id="1.14.18.1"/>
    </reaction>
</comment>
<gene>
    <name evidence="13" type="ORF">K444DRAFT_339441</name>
</gene>
<dbReference type="EMBL" id="KZ613783">
    <property type="protein sequence ID" value="PMD62315.1"/>
    <property type="molecule type" value="Genomic_DNA"/>
</dbReference>
<keyword evidence="8" id="KW-0470">Melanin biosynthesis</keyword>
<evidence type="ECO:0000256" key="5">
    <source>
        <dbReference type="ARBA" id="ARBA00023002"/>
    </source>
</evidence>
<evidence type="ECO:0000256" key="9">
    <source>
        <dbReference type="ARBA" id="ARBA00048233"/>
    </source>
</evidence>
<evidence type="ECO:0000256" key="2">
    <source>
        <dbReference type="ARBA" id="ARBA00009928"/>
    </source>
</evidence>
<dbReference type="PRINTS" id="PR00092">
    <property type="entry name" value="TYROSINASE"/>
</dbReference>
<dbReference type="Proteomes" id="UP000235371">
    <property type="component" value="Unassembled WGS sequence"/>
</dbReference>
<dbReference type="OrthoDB" id="1658288at2759"/>
<dbReference type="PROSITE" id="PS00498">
    <property type="entry name" value="TYROSINASE_2"/>
    <property type="match status" value="1"/>
</dbReference>
<evidence type="ECO:0000313" key="13">
    <source>
        <dbReference type="EMBL" id="PMD62315.1"/>
    </source>
</evidence>
<evidence type="ECO:0000256" key="10">
    <source>
        <dbReference type="ARBA" id="ARBA00048881"/>
    </source>
</evidence>
<evidence type="ECO:0000256" key="3">
    <source>
        <dbReference type="ARBA" id="ARBA00011906"/>
    </source>
</evidence>
<keyword evidence="6" id="KW-0186">Copper</keyword>
<dbReference type="EC" id="1.14.18.1" evidence="3"/>
<comment type="catalytic activity">
    <reaction evidence="10">
        <text>L-tyrosine + O2 = L-dopaquinone + H2O</text>
        <dbReference type="Rhea" id="RHEA:18117"/>
        <dbReference type="ChEBI" id="CHEBI:15377"/>
        <dbReference type="ChEBI" id="CHEBI:15379"/>
        <dbReference type="ChEBI" id="CHEBI:57924"/>
        <dbReference type="ChEBI" id="CHEBI:58315"/>
        <dbReference type="EC" id="1.14.18.1"/>
    </reaction>
</comment>
<proteinExistence type="inferred from homology"/>
<keyword evidence="4" id="KW-0479">Metal-binding</keyword>
<evidence type="ECO:0000256" key="8">
    <source>
        <dbReference type="ARBA" id="ARBA00023101"/>
    </source>
</evidence>
<dbReference type="InterPro" id="IPR002227">
    <property type="entry name" value="Tyrosinase_Cu-bd"/>
</dbReference>
<dbReference type="Gene3D" id="1.10.1280.10">
    <property type="entry name" value="Di-copper center containing domain from catechol oxidase"/>
    <property type="match status" value="1"/>
</dbReference>
<dbReference type="InterPro" id="IPR041640">
    <property type="entry name" value="Tyrosinase_C"/>
</dbReference>
<dbReference type="Pfam" id="PF18132">
    <property type="entry name" value="Tyrosinase_C"/>
    <property type="match status" value="1"/>
</dbReference>
<dbReference type="RefSeq" id="XP_024739219.1">
    <property type="nucleotide sequence ID" value="XM_024872010.1"/>
</dbReference>
<evidence type="ECO:0000256" key="4">
    <source>
        <dbReference type="ARBA" id="ARBA00022723"/>
    </source>
</evidence>
<dbReference type="Pfam" id="PF00264">
    <property type="entry name" value="Tyrosinase"/>
    <property type="match status" value="1"/>
</dbReference>
<comment type="cofactor">
    <cofactor evidence="1">
        <name>Cu(2+)</name>
        <dbReference type="ChEBI" id="CHEBI:29036"/>
    </cofactor>
</comment>
<comment type="similarity">
    <text evidence="2">Belongs to the tyrosinase family.</text>
</comment>
<feature type="compositionally biased region" description="Low complexity" evidence="11">
    <location>
        <begin position="450"/>
        <end position="464"/>
    </location>
</feature>
<evidence type="ECO:0000256" key="1">
    <source>
        <dbReference type="ARBA" id="ARBA00001973"/>
    </source>
</evidence>
<evidence type="ECO:0000313" key="14">
    <source>
        <dbReference type="Proteomes" id="UP000235371"/>
    </source>
</evidence>
<organism evidence="13 14">
    <name type="scientific">Hyaloscypha bicolor E</name>
    <dbReference type="NCBI Taxonomy" id="1095630"/>
    <lineage>
        <taxon>Eukaryota</taxon>
        <taxon>Fungi</taxon>
        <taxon>Dikarya</taxon>
        <taxon>Ascomycota</taxon>
        <taxon>Pezizomycotina</taxon>
        <taxon>Leotiomycetes</taxon>
        <taxon>Helotiales</taxon>
        <taxon>Hyaloscyphaceae</taxon>
        <taxon>Hyaloscypha</taxon>
        <taxon>Hyaloscypha bicolor</taxon>
    </lineage>
</organism>
<keyword evidence="14" id="KW-1185">Reference proteome</keyword>
<dbReference type="PANTHER" id="PTHR11474">
    <property type="entry name" value="TYROSINASE FAMILY MEMBER"/>
    <property type="match status" value="1"/>
</dbReference>
<dbReference type="GeneID" id="36580092"/>
<name>A0A2J6TH09_9HELO</name>
<dbReference type="InParanoid" id="A0A2J6TH09"/>
<keyword evidence="7" id="KW-0503">Monooxygenase</keyword>
<accession>A0A2J6TH09</accession>
<protein>
    <recommendedName>
        <fullName evidence="3">tyrosinase</fullName>
        <ecNumber evidence="3">1.14.18.1</ecNumber>
    </recommendedName>
</protein>
<reference evidence="13 14" key="1">
    <citation type="submission" date="2016-04" db="EMBL/GenBank/DDBJ databases">
        <title>A degradative enzymes factory behind the ericoid mycorrhizal symbiosis.</title>
        <authorList>
            <consortium name="DOE Joint Genome Institute"/>
            <person name="Martino E."/>
            <person name="Morin E."/>
            <person name="Grelet G."/>
            <person name="Kuo A."/>
            <person name="Kohler A."/>
            <person name="Daghino S."/>
            <person name="Barry K."/>
            <person name="Choi C."/>
            <person name="Cichocki N."/>
            <person name="Clum A."/>
            <person name="Copeland A."/>
            <person name="Hainaut M."/>
            <person name="Haridas S."/>
            <person name="Labutti K."/>
            <person name="Lindquist E."/>
            <person name="Lipzen A."/>
            <person name="Khouja H.-R."/>
            <person name="Murat C."/>
            <person name="Ohm R."/>
            <person name="Olson A."/>
            <person name="Spatafora J."/>
            <person name="Veneault-Fourrey C."/>
            <person name="Henrissat B."/>
            <person name="Grigoriev I."/>
            <person name="Martin F."/>
            <person name="Perotto S."/>
        </authorList>
    </citation>
    <scope>NUCLEOTIDE SEQUENCE [LARGE SCALE GENOMIC DNA]</scope>
    <source>
        <strain evidence="13 14">E</strain>
    </source>
</reference>
<dbReference type="PANTHER" id="PTHR11474:SF76">
    <property type="entry name" value="SHKT DOMAIN-CONTAINING PROTEIN"/>
    <property type="match status" value="1"/>
</dbReference>
<sequence length="701" mass="76380">MSAINYPVVGAPKPSPAPVDGSVPLRIEIRQLQQNADQWNLYLLGLDAFKKMDEKSDLSYYGVCGIHGRPYRPWGGVAGHNNVQAGWQGYCTHSSILFGPWHRPYLALFEQLLYGIVHDIAGQFPAETKARYQAAASTFRIPYWDWAAIPDSGDYFPNAVGGSTTVSVITPKSNGQAVSMPNPLYSTTFHPLNPVQGDFAPLGRTPYNQWPTTLRYPSSSRSLNATSEEDQVFDAMATQFAGLQQNINILMNDPNYKDFSAFSNHLWVPDSVGTEASLEDVHNSIHGAVGGFMGHMSELDYSAFDPVFWLHHCNVDRLFAIWQALNPTSYTIRERTQDGNFVTQAGSVETSSTPLTPFVDASGSKYWTSEGVRRTETFNYAYPETRRWAFTSESVYENSVANAVQQLYGGLSNQFSGEEAFNLMSVRPTDAATAPAIEEKVETAHSTSTSNASGHANGAASGPAQKPVADTSAGFHPFHNLVEKVKGAVPGLDPKPEHQTQRGGLDLEKEIGKPAAPVPEQPRSYTEYIVNIKAPKHLLGQSYRVHIFLGEFDSDIRTWNTQDALVGTFAVFGKETAPGSDDETKCGKCKDDAEKNTIITGTVPLTAQIIGEVKKGHCGSLEKSNVLPYLKDNLHWRVTLADGTEKNRDEVPGLVVSVVSTEVALPEGNRPKYSGVYMVHPEVTAGRPAGLGAGAETTPGA</sequence>
<dbReference type="GO" id="GO:0004503">
    <property type="term" value="F:tyrosinase activity"/>
    <property type="evidence" value="ECO:0007669"/>
    <property type="project" value="UniProtKB-EC"/>
</dbReference>
<feature type="region of interest" description="Disordered" evidence="11">
    <location>
        <begin position="439"/>
        <end position="473"/>
    </location>
</feature>
<feature type="domain" description="Tyrosinase copper-binding" evidence="12">
    <location>
        <begin position="305"/>
        <end position="316"/>
    </location>
</feature>
<dbReference type="GO" id="GO:0042438">
    <property type="term" value="P:melanin biosynthetic process"/>
    <property type="evidence" value="ECO:0007669"/>
    <property type="project" value="UniProtKB-KW"/>
</dbReference>
<feature type="region of interest" description="Disordered" evidence="11">
    <location>
        <begin position="488"/>
        <end position="520"/>
    </location>
</feature>
<evidence type="ECO:0000256" key="6">
    <source>
        <dbReference type="ARBA" id="ARBA00023008"/>
    </source>
</evidence>